<dbReference type="EMBL" id="JAAVJR010000005">
    <property type="protein sequence ID" value="NJW53448.1"/>
    <property type="molecule type" value="Genomic_DNA"/>
</dbReference>
<dbReference type="SUPFAM" id="SSF51161">
    <property type="entry name" value="Trimeric LpxA-like enzymes"/>
    <property type="match status" value="1"/>
</dbReference>
<evidence type="ECO:0000256" key="1">
    <source>
        <dbReference type="ARBA" id="ARBA00007274"/>
    </source>
</evidence>
<gene>
    <name evidence="4" type="ORF">HC175_10995</name>
</gene>
<evidence type="ECO:0000256" key="2">
    <source>
        <dbReference type="ARBA" id="ARBA00022679"/>
    </source>
</evidence>
<proteinExistence type="inferred from homology"/>
<evidence type="ECO:0000313" key="4">
    <source>
        <dbReference type="EMBL" id="NJW53448.1"/>
    </source>
</evidence>
<dbReference type="Proteomes" id="UP000703674">
    <property type="component" value="Unassembled WGS sequence"/>
</dbReference>
<evidence type="ECO:0000313" key="5">
    <source>
        <dbReference type="Proteomes" id="UP000703674"/>
    </source>
</evidence>
<dbReference type="PANTHER" id="PTHR43300">
    <property type="entry name" value="ACETYLTRANSFERASE"/>
    <property type="match status" value="1"/>
</dbReference>
<dbReference type="PANTHER" id="PTHR43300:SF12">
    <property type="entry name" value="CHLORAMPHENICOL ACETYLTRANSFERASE"/>
    <property type="match status" value="1"/>
</dbReference>
<comment type="similarity">
    <text evidence="1">Belongs to the transferase hexapeptide repeat family.</text>
</comment>
<keyword evidence="2" id="KW-0808">Transferase</keyword>
<comment type="caution">
    <text evidence="4">The sequence shown here is derived from an EMBL/GenBank/DDBJ whole genome shotgun (WGS) entry which is preliminary data.</text>
</comment>
<keyword evidence="3 4" id="KW-0012">Acyltransferase</keyword>
<sequence>MAFLSKKEIEKLGFKSIGENVLVSDKCSVYNASEISLGSNVRIDDFCILSAGTGGIYIGNNVHIACYVSLIGKERIEICDFAGISSKCAIYSSSDDYSGNYLTGPSVPDKFRNVDSREVVLKEHSLLGAMCVVLPGVIIGKGTAVGAFSLVNRSLPTHSIASGIPAKVVKKRESKLYDLEIEYKKTV</sequence>
<organism evidence="4 5">
    <name type="scientific">Salinimicrobium oceani</name>
    <dbReference type="NCBI Taxonomy" id="2722702"/>
    <lineage>
        <taxon>Bacteria</taxon>
        <taxon>Pseudomonadati</taxon>
        <taxon>Bacteroidota</taxon>
        <taxon>Flavobacteriia</taxon>
        <taxon>Flavobacteriales</taxon>
        <taxon>Flavobacteriaceae</taxon>
        <taxon>Salinimicrobium</taxon>
    </lineage>
</organism>
<protein>
    <submittedName>
        <fullName evidence="4">Acyltransferase</fullName>
    </submittedName>
</protein>
<dbReference type="Gene3D" id="2.160.10.10">
    <property type="entry name" value="Hexapeptide repeat proteins"/>
    <property type="match status" value="1"/>
</dbReference>
<keyword evidence="5" id="KW-1185">Reference proteome</keyword>
<dbReference type="RefSeq" id="WP_168138542.1">
    <property type="nucleotide sequence ID" value="NZ_JAAVJR010000005.1"/>
</dbReference>
<evidence type="ECO:0000256" key="3">
    <source>
        <dbReference type="ARBA" id="ARBA00023315"/>
    </source>
</evidence>
<dbReference type="GO" id="GO:0016746">
    <property type="term" value="F:acyltransferase activity"/>
    <property type="evidence" value="ECO:0007669"/>
    <property type="project" value="UniProtKB-KW"/>
</dbReference>
<dbReference type="InterPro" id="IPR011004">
    <property type="entry name" value="Trimer_LpxA-like_sf"/>
</dbReference>
<reference evidence="4 5" key="1">
    <citation type="submission" date="2020-03" db="EMBL/GenBank/DDBJ databases">
        <title>Salinimicrobium sp. nov, isolated from SCS.</title>
        <authorList>
            <person name="Cao W.R."/>
        </authorList>
    </citation>
    <scope>NUCLEOTIDE SEQUENCE [LARGE SCALE GENOMIC DNA]</scope>
    <source>
        <strain evidence="5">J15B91</strain>
    </source>
</reference>
<dbReference type="InterPro" id="IPR050179">
    <property type="entry name" value="Trans_hexapeptide_repeat"/>
</dbReference>
<accession>A0ABX1CYV0</accession>
<name>A0ABX1CYV0_9FLAO</name>
<dbReference type="CDD" id="cd04647">
    <property type="entry name" value="LbH_MAT_like"/>
    <property type="match status" value="1"/>
</dbReference>